<feature type="non-terminal residue" evidence="2">
    <location>
        <position position="1"/>
    </location>
</feature>
<name>A0A397U641_9GLOM</name>
<keyword evidence="1" id="KW-0812">Transmembrane</keyword>
<evidence type="ECO:0000313" key="2">
    <source>
        <dbReference type="EMBL" id="RIB05775.1"/>
    </source>
</evidence>
<comment type="caution">
    <text evidence="2">The sequence shown here is derived from an EMBL/GenBank/DDBJ whole genome shotgun (WGS) entry which is preliminary data.</text>
</comment>
<keyword evidence="3" id="KW-1185">Reference proteome</keyword>
<dbReference type="AlphaFoldDB" id="A0A397U641"/>
<keyword evidence="1" id="KW-1133">Transmembrane helix</keyword>
<proteinExistence type="predicted"/>
<keyword evidence="1" id="KW-0472">Membrane</keyword>
<evidence type="ECO:0000256" key="1">
    <source>
        <dbReference type="SAM" id="Phobius"/>
    </source>
</evidence>
<organism evidence="2 3">
    <name type="scientific">Gigaspora rosea</name>
    <dbReference type="NCBI Taxonomy" id="44941"/>
    <lineage>
        <taxon>Eukaryota</taxon>
        <taxon>Fungi</taxon>
        <taxon>Fungi incertae sedis</taxon>
        <taxon>Mucoromycota</taxon>
        <taxon>Glomeromycotina</taxon>
        <taxon>Glomeromycetes</taxon>
        <taxon>Diversisporales</taxon>
        <taxon>Gigasporaceae</taxon>
        <taxon>Gigaspora</taxon>
    </lineage>
</organism>
<reference evidence="2 3" key="1">
    <citation type="submission" date="2018-06" db="EMBL/GenBank/DDBJ databases">
        <title>Comparative genomics reveals the genomic features of Rhizophagus irregularis, R. cerebriforme, R. diaphanum and Gigaspora rosea, and their symbiotic lifestyle signature.</title>
        <authorList>
            <person name="Morin E."/>
            <person name="San Clemente H."/>
            <person name="Chen E.C.H."/>
            <person name="De La Providencia I."/>
            <person name="Hainaut M."/>
            <person name="Kuo A."/>
            <person name="Kohler A."/>
            <person name="Murat C."/>
            <person name="Tang N."/>
            <person name="Roy S."/>
            <person name="Loubradou J."/>
            <person name="Henrissat B."/>
            <person name="Grigoriev I.V."/>
            <person name="Corradi N."/>
            <person name="Roux C."/>
            <person name="Martin F.M."/>
        </authorList>
    </citation>
    <scope>NUCLEOTIDE SEQUENCE [LARGE SCALE GENOMIC DNA]</scope>
    <source>
        <strain evidence="2 3">DAOM 194757</strain>
    </source>
</reference>
<dbReference type="Proteomes" id="UP000266673">
    <property type="component" value="Unassembled WGS sequence"/>
</dbReference>
<evidence type="ECO:0000313" key="3">
    <source>
        <dbReference type="Proteomes" id="UP000266673"/>
    </source>
</evidence>
<protein>
    <submittedName>
        <fullName evidence="2">Uncharacterized protein</fullName>
    </submittedName>
</protein>
<gene>
    <name evidence="2" type="ORF">C2G38_2117602</name>
</gene>
<accession>A0A397U641</accession>
<sequence length="60" mass="7480">MLFLLLFLSILFLFVTLYPFCYFIFVSLLLLFCIFVTLLFYNRYVFLNNKLFLYCRSYSW</sequence>
<feature type="transmembrane region" description="Helical" evidence="1">
    <location>
        <begin position="27"/>
        <end position="46"/>
    </location>
</feature>
<dbReference type="EMBL" id="QKWP01001919">
    <property type="protein sequence ID" value="RIB05775.1"/>
    <property type="molecule type" value="Genomic_DNA"/>
</dbReference>